<evidence type="ECO:0000313" key="2">
    <source>
        <dbReference type="EMBL" id="CAG2060225.1"/>
    </source>
</evidence>
<name>A0ABN7P2K1_TIMPD</name>
<keyword evidence="1" id="KW-0812">Transmembrane</keyword>
<evidence type="ECO:0000256" key="1">
    <source>
        <dbReference type="SAM" id="Phobius"/>
    </source>
</evidence>
<feature type="transmembrane region" description="Helical" evidence="1">
    <location>
        <begin position="86"/>
        <end position="113"/>
    </location>
</feature>
<protein>
    <submittedName>
        <fullName evidence="2">Uncharacterized protein</fullName>
    </submittedName>
</protein>
<sequence>MCIVGPYGLVEVDCGSGVASYGRRKRDTDPDVSVTETQSPLYQELPMQKTIVVHNPRLASSSLLSPHDNNSNILLLMPEEPGAVCLYYGAIIGMVMAWMLLQFLLLIGCYFLAKYRKKSRRRDETKLEDDFHAYDNHRHVHWADQDS</sequence>
<dbReference type="EMBL" id="CAJPIN010011745">
    <property type="protein sequence ID" value="CAG2060225.1"/>
    <property type="molecule type" value="Genomic_DNA"/>
</dbReference>
<accession>A0ABN7P2K1</accession>
<keyword evidence="1" id="KW-0472">Membrane</keyword>
<comment type="caution">
    <text evidence="2">The sequence shown here is derived from an EMBL/GenBank/DDBJ whole genome shotgun (WGS) entry which is preliminary data.</text>
</comment>
<gene>
    <name evidence="2" type="ORF">TPAB3V08_LOCUS7183</name>
</gene>
<keyword evidence="3" id="KW-1185">Reference proteome</keyword>
<proteinExistence type="predicted"/>
<keyword evidence="1" id="KW-1133">Transmembrane helix</keyword>
<evidence type="ECO:0000313" key="3">
    <source>
        <dbReference type="Proteomes" id="UP001153148"/>
    </source>
</evidence>
<reference evidence="2" key="1">
    <citation type="submission" date="2021-03" db="EMBL/GenBank/DDBJ databases">
        <authorList>
            <person name="Tran Van P."/>
        </authorList>
    </citation>
    <scope>NUCLEOTIDE SEQUENCE</scope>
</reference>
<dbReference type="Proteomes" id="UP001153148">
    <property type="component" value="Unassembled WGS sequence"/>
</dbReference>
<organism evidence="2 3">
    <name type="scientific">Timema podura</name>
    <name type="common">Walking stick</name>
    <dbReference type="NCBI Taxonomy" id="61482"/>
    <lineage>
        <taxon>Eukaryota</taxon>
        <taxon>Metazoa</taxon>
        <taxon>Ecdysozoa</taxon>
        <taxon>Arthropoda</taxon>
        <taxon>Hexapoda</taxon>
        <taxon>Insecta</taxon>
        <taxon>Pterygota</taxon>
        <taxon>Neoptera</taxon>
        <taxon>Polyneoptera</taxon>
        <taxon>Phasmatodea</taxon>
        <taxon>Timematodea</taxon>
        <taxon>Timematoidea</taxon>
        <taxon>Timematidae</taxon>
        <taxon>Timema</taxon>
    </lineage>
</organism>